<dbReference type="Proteomes" id="UP000199256">
    <property type="component" value="Unassembled WGS sequence"/>
</dbReference>
<proteinExistence type="predicted"/>
<evidence type="ECO:0000313" key="3">
    <source>
        <dbReference type="Proteomes" id="UP000199256"/>
    </source>
</evidence>
<dbReference type="PANTHER" id="PTHR39158:SF1">
    <property type="entry name" value="DNAJ HOMOLOG SUBFAMILY C MEMBER 28"/>
    <property type="match status" value="1"/>
</dbReference>
<dbReference type="EMBL" id="FOAA01000017">
    <property type="protein sequence ID" value="SEL45612.1"/>
    <property type="molecule type" value="Genomic_DNA"/>
</dbReference>
<dbReference type="OrthoDB" id="9798476at2"/>
<sequence length="121" mass="14261">MYLIDRMVEARIEEAERRGDFQDLPGAGKPLNLEDDSMVPEELRTAYRLLRNSGFIPEELRLRKEIREVEDLLATATDQSLKDQHSKRLRLLMDRLGRERGMNPALSADYFEQVCQRLERR</sequence>
<protein>
    <recommendedName>
        <fullName evidence="1">DnaJ homologue subfamily C member 28 conserved domain-containing protein</fullName>
    </recommendedName>
</protein>
<accession>A0A1H7QCB2</accession>
<dbReference type="InterPro" id="IPR052573">
    <property type="entry name" value="DnaJ_C_subfamily_28"/>
</dbReference>
<organism evidence="2 3">
    <name type="scientific">Ectothiorhodospira marina</name>
    <dbReference type="NCBI Taxonomy" id="1396821"/>
    <lineage>
        <taxon>Bacteria</taxon>
        <taxon>Pseudomonadati</taxon>
        <taxon>Pseudomonadota</taxon>
        <taxon>Gammaproteobacteria</taxon>
        <taxon>Chromatiales</taxon>
        <taxon>Ectothiorhodospiraceae</taxon>
        <taxon>Ectothiorhodospira</taxon>
    </lineage>
</organism>
<dbReference type="PANTHER" id="PTHR39158">
    <property type="entry name" value="OS08G0560600 PROTEIN"/>
    <property type="match status" value="1"/>
</dbReference>
<dbReference type="RefSeq" id="WP_090255043.1">
    <property type="nucleotide sequence ID" value="NZ_FOAA01000017.1"/>
</dbReference>
<dbReference type="STRING" id="1396821.SAMN05444515_11711"/>
<keyword evidence="3" id="KW-1185">Reference proteome</keyword>
<evidence type="ECO:0000259" key="1">
    <source>
        <dbReference type="Pfam" id="PF09350"/>
    </source>
</evidence>
<dbReference type="Pfam" id="PF09350">
    <property type="entry name" value="DJC28_CD"/>
    <property type="match status" value="1"/>
</dbReference>
<feature type="domain" description="DnaJ homologue subfamily C member 28 conserved" evidence="1">
    <location>
        <begin position="7"/>
        <end position="74"/>
    </location>
</feature>
<dbReference type="AlphaFoldDB" id="A0A1H7QCB2"/>
<gene>
    <name evidence="2" type="ORF">SAMN05444515_11711</name>
</gene>
<dbReference type="InterPro" id="IPR018961">
    <property type="entry name" value="DnaJ_homolog_subfam-C_membr-28"/>
</dbReference>
<name>A0A1H7QCB2_9GAMM</name>
<reference evidence="3" key="1">
    <citation type="submission" date="2016-10" db="EMBL/GenBank/DDBJ databases">
        <authorList>
            <person name="Varghese N."/>
            <person name="Submissions S."/>
        </authorList>
    </citation>
    <scope>NUCLEOTIDE SEQUENCE [LARGE SCALE GENOMIC DNA]</scope>
    <source>
        <strain evidence="3">DSM 241</strain>
    </source>
</reference>
<evidence type="ECO:0000313" key="2">
    <source>
        <dbReference type="EMBL" id="SEL45612.1"/>
    </source>
</evidence>